<dbReference type="InterPro" id="IPR000719">
    <property type="entry name" value="Prot_kinase_dom"/>
</dbReference>
<feature type="domain" description="Protein kinase" evidence="1">
    <location>
        <begin position="19"/>
        <end position="297"/>
    </location>
</feature>
<dbReference type="SUPFAM" id="SSF56112">
    <property type="entry name" value="Protein kinase-like (PK-like)"/>
    <property type="match status" value="1"/>
</dbReference>
<dbReference type="InterPro" id="IPR002575">
    <property type="entry name" value="Aminoglycoside_PTrfase"/>
</dbReference>
<dbReference type="RefSeq" id="WP_176763891.1">
    <property type="nucleotide sequence ID" value="NZ_FMYM01000009.1"/>
</dbReference>
<dbReference type="PANTHER" id="PTHR21310:SF15">
    <property type="entry name" value="AMINOGLYCOSIDE PHOSPHOTRANSFERASE DOMAIN-CONTAINING PROTEIN"/>
    <property type="match status" value="1"/>
</dbReference>
<dbReference type="Gene3D" id="3.30.200.20">
    <property type="entry name" value="Phosphorylase Kinase, domain 1"/>
    <property type="match status" value="1"/>
</dbReference>
<protein>
    <submittedName>
        <fullName evidence="2">Thiamine kinase</fullName>
    </submittedName>
</protein>
<organism evidence="2 3">
    <name type="scientific">Shouchella lonarensis</name>
    <dbReference type="NCBI Taxonomy" id="1464122"/>
    <lineage>
        <taxon>Bacteria</taxon>
        <taxon>Bacillati</taxon>
        <taxon>Bacillota</taxon>
        <taxon>Bacilli</taxon>
        <taxon>Bacillales</taxon>
        <taxon>Bacillaceae</taxon>
        <taxon>Shouchella</taxon>
    </lineage>
</organism>
<dbReference type="Gene3D" id="3.90.1200.10">
    <property type="match status" value="1"/>
</dbReference>
<dbReference type="GO" id="GO:0004672">
    <property type="term" value="F:protein kinase activity"/>
    <property type="evidence" value="ECO:0007669"/>
    <property type="project" value="InterPro"/>
</dbReference>
<evidence type="ECO:0000259" key="1">
    <source>
        <dbReference type="PROSITE" id="PS50011"/>
    </source>
</evidence>
<dbReference type="Pfam" id="PF01636">
    <property type="entry name" value="APH"/>
    <property type="match status" value="1"/>
</dbReference>
<evidence type="ECO:0000313" key="3">
    <source>
        <dbReference type="Proteomes" id="UP000242662"/>
    </source>
</evidence>
<dbReference type="Proteomes" id="UP000242662">
    <property type="component" value="Unassembled WGS sequence"/>
</dbReference>
<dbReference type="EMBL" id="FMYM01000009">
    <property type="protein sequence ID" value="SDC50672.1"/>
    <property type="molecule type" value="Genomic_DNA"/>
</dbReference>
<dbReference type="AlphaFoldDB" id="A0A1G6M542"/>
<keyword evidence="2" id="KW-0808">Transferase</keyword>
<keyword evidence="3" id="KW-1185">Reference proteome</keyword>
<dbReference type="GO" id="GO:0005524">
    <property type="term" value="F:ATP binding"/>
    <property type="evidence" value="ECO:0007669"/>
    <property type="project" value="InterPro"/>
</dbReference>
<reference evidence="3" key="1">
    <citation type="submission" date="2016-09" db="EMBL/GenBank/DDBJ databases">
        <authorList>
            <person name="Varghese N."/>
            <person name="Submissions S."/>
        </authorList>
    </citation>
    <scope>NUCLEOTIDE SEQUENCE [LARGE SCALE GENOMIC DNA]</scope>
    <source>
        <strain evidence="3">25nlg</strain>
    </source>
</reference>
<dbReference type="STRING" id="1464122.SAMN05421737_10997"/>
<dbReference type="InterPro" id="IPR051678">
    <property type="entry name" value="AGP_Transferase"/>
</dbReference>
<evidence type="ECO:0000313" key="2">
    <source>
        <dbReference type="EMBL" id="SDC50672.1"/>
    </source>
</evidence>
<dbReference type="InterPro" id="IPR011009">
    <property type="entry name" value="Kinase-like_dom_sf"/>
</dbReference>
<dbReference type="PANTHER" id="PTHR21310">
    <property type="entry name" value="AMINOGLYCOSIDE PHOSPHOTRANSFERASE-RELATED-RELATED"/>
    <property type="match status" value="1"/>
</dbReference>
<gene>
    <name evidence="2" type="ORF">SAMN05421737_10997</name>
</gene>
<sequence>MTDKDKLFMLNKMLQERRIVATTKIGEGLESIVYEGFDHVTNEQVAIKQTREAHINNGNDLIHESREILAQEYALLKHLQKNGFTHSPKRLAFIETSREPLLVMDRLYPAKPLSNKEVANVLASVHAMPLPTFLLRGMEDYNDVNEVIVARLSRRLTVIESFVSLPFSLDQVRPFLVPGQEHEQYCLLHMDVRPQNFLESQDGELFFLDWSNALIGPPLLEFCRMMEYGDFDLALPFEKAAFKTVRALLYRLDTAVMLAIVFYSEQRNEQRFKQQVKRIYNIVGALQEEVGKATVRK</sequence>
<proteinExistence type="predicted"/>
<keyword evidence="2" id="KW-0418">Kinase</keyword>
<accession>A0A1G6M542</accession>
<name>A0A1G6M542_9BACI</name>
<dbReference type="PROSITE" id="PS50011">
    <property type="entry name" value="PROTEIN_KINASE_DOM"/>
    <property type="match status" value="1"/>
</dbReference>